<evidence type="ECO:0000313" key="1">
    <source>
        <dbReference type="EMBL" id="AZS14664.1"/>
    </source>
</evidence>
<dbReference type="AlphaFoldDB" id="A0A3S9UWG3"/>
<dbReference type="KEGG" id="plut:EI981_09485"/>
<evidence type="ECO:0000313" key="2">
    <source>
        <dbReference type="Proteomes" id="UP000270678"/>
    </source>
</evidence>
<protein>
    <submittedName>
        <fullName evidence="1">Transposase</fullName>
    </submittedName>
</protein>
<organism evidence="1 2">
    <name type="scientific">Paenibacillus lutimineralis</name>
    <dbReference type="NCBI Taxonomy" id="2707005"/>
    <lineage>
        <taxon>Bacteria</taxon>
        <taxon>Bacillati</taxon>
        <taxon>Bacillota</taxon>
        <taxon>Bacilli</taxon>
        <taxon>Bacillales</taxon>
        <taxon>Paenibacillaceae</taxon>
        <taxon>Paenibacillus</taxon>
    </lineage>
</organism>
<name>A0A3S9UWG3_9BACL</name>
<reference evidence="2" key="1">
    <citation type="submission" date="2018-12" db="EMBL/GenBank/DDBJ databases">
        <title>Complete genome sequence of Paenibacillus sp. MBLB1234.</title>
        <authorList>
            <person name="Nam Y.-D."/>
            <person name="Kang J."/>
            <person name="Chung W.-H."/>
            <person name="Park Y.S."/>
        </authorList>
    </citation>
    <scope>NUCLEOTIDE SEQUENCE [LARGE SCALE GENOMIC DNA]</scope>
    <source>
        <strain evidence="2">MBLB1234</strain>
    </source>
</reference>
<dbReference type="Pfam" id="PF19776">
    <property type="entry name" value="DUF6262"/>
    <property type="match status" value="1"/>
</dbReference>
<dbReference type="RefSeq" id="WP_126997532.1">
    <property type="nucleotide sequence ID" value="NZ_CP034346.1"/>
</dbReference>
<accession>A0A3S9UWG3</accession>
<sequence length="127" mass="14728">MANHNPNYSGLLMHAKNKSEEVEKRVDDALKKMIKNQLKINFNSVSEQCGVSKAFLYKNEKLRNRIEVLRQQQVGLSSPKQVKRHMSDASKDVIIVSLRNRITKLETENKELKEQLKINFGKVYESI</sequence>
<keyword evidence="2" id="KW-1185">Reference proteome</keyword>
<dbReference type="InterPro" id="IPR046229">
    <property type="entry name" value="TnpC-like"/>
</dbReference>
<dbReference type="EMBL" id="CP034346">
    <property type="protein sequence ID" value="AZS14664.1"/>
    <property type="molecule type" value="Genomic_DNA"/>
</dbReference>
<gene>
    <name evidence="1" type="ORF">EI981_09485</name>
</gene>
<proteinExistence type="predicted"/>
<dbReference type="OrthoDB" id="1707883at2"/>
<dbReference type="Proteomes" id="UP000270678">
    <property type="component" value="Chromosome"/>
</dbReference>